<evidence type="ECO:0000259" key="2">
    <source>
        <dbReference type="Pfam" id="PF13968"/>
    </source>
</evidence>
<dbReference type="InterPro" id="IPR007658">
    <property type="entry name" value="DUF594"/>
</dbReference>
<dbReference type="Proteomes" id="UP000019116">
    <property type="component" value="Chromosome 6B"/>
</dbReference>
<feature type="transmembrane region" description="Helical" evidence="1">
    <location>
        <begin position="144"/>
        <end position="163"/>
    </location>
</feature>
<dbReference type="Pfam" id="PF13968">
    <property type="entry name" value="DUF4220"/>
    <property type="match status" value="1"/>
</dbReference>
<dbReference type="RefSeq" id="XP_044408746.1">
    <property type="nucleotide sequence ID" value="XM_044552811.1"/>
</dbReference>
<dbReference type="Gramene" id="TraesLAC6B03G03382900.1">
    <property type="protein sequence ID" value="TraesLAC6B03G03382900.1.CDS1"/>
    <property type="gene ID" value="TraesLAC6B03G03382900"/>
</dbReference>
<dbReference type="Gramene" id="TraesCAD_scaffold_007839_01G000300.1">
    <property type="protein sequence ID" value="TraesCAD_scaffold_007839_01G000300.1"/>
    <property type="gene ID" value="TraesCAD_scaffold_007839_01G000300"/>
</dbReference>
<dbReference type="Pfam" id="PF04578">
    <property type="entry name" value="DUF594"/>
    <property type="match status" value="1"/>
</dbReference>
<dbReference type="PANTHER" id="PTHR31325">
    <property type="entry name" value="OS01G0798800 PROTEIN-RELATED"/>
    <property type="match status" value="1"/>
</dbReference>
<dbReference type="GeneID" id="123133310"/>
<keyword evidence="1" id="KW-0812">Transmembrane</keyword>
<evidence type="ECO:0000313" key="3">
    <source>
        <dbReference type="EnsemblPlants" id="TraesCS6B02G050400.1.cds1"/>
    </source>
</evidence>
<dbReference type="OMA" id="PDDSAWT"/>
<dbReference type="Gramene" id="TraesROB_scaffold_002753_01G000200.1">
    <property type="protein sequence ID" value="TraesROB_scaffold_002753_01G000200.1"/>
    <property type="gene ID" value="TraesROB_scaffold_002753_01G000200"/>
</dbReference>
<keyword evidence="4" id="KW-1185">Reference proteome</keyword>
<dbReference type="Gramene" id="TraesSYM6B03G03377010.1">
    <property type="protein sequence ID" value="TraesSYM6B03G03377010.1.CDS1"/>
    <property type="gene ID" value="TraesSYM6B03G03377010"/>
</dbReference>
<evidence type="ECO:0000256" key="1">
    <source>
        <dbReference type="SAM" id="Phobius"/>
    </source>
</evidence>
<dbReference type="InterPro" id="IPR025315">
    <property type="entry name" value="DUF4220"/>
</dbReference>
<feature type="transmembrane region" description="Helical" evidence="1">
    <location>
        <begin position="359"/>
        <end position="379"/>
    </location>
</feature>
<name>A0A3B6PH78_WHEAT</name>
<organism evidence="3">
    <name type="scientific">Triticum aestivum</name>
    <name type="common">Wheat</name>
    <dbReference type="NCBI Taxonomy" id="4565"/>
    <lineage>
        <taxon>Eukaryota</taxon>
        <taxon>Viridiplantae</taxon>
        <taxon>Streptophyta</taxon>
        <taxon>Embryophyta</taxon>
        <taxon>Tracheophyta</taxon>
        <taxon>Spermatophyta</taxon>
        <taxon>Magnoliopsida</taxon>
        <taxon>Liliopsida</taxon>
        <taxon>Poales</taxon>
        <taxon>Poaceae</taxon>
        <taxon>BOP clade</taxon>
        <taxon>Pooideae</taxon>
        <taxon>Triticodae</taxon>
        <taxon>Triticeae</taxon>
        <taxon>Triticinae</taxon>
        <taxon>Triticum</taxon>
    </lineage>
</organism>
<dbReference type="OrthoDB" id="664478at2759"/>
<dbReference type="AlphaFoldDB" id="A0A3B6PH78"/>
<accession>A0A3B6PH78</accession>
<sequence length="728" mass="81196">MDRDSEVVSAIKVDILLVVLTVLVVLLWCLSSRRSRISRHTLGRYFLAGASAAYFSLILYLVSYLITGVAYRLGGPTLIRLVVLLQFLKSNADMAALAVAAIASPTAGDDIDSQKTRPSMENLMSSLWVAGLVGYYILQESNHFIVLLQIFLTWALGVARIVLRFVAFQRANRSFAVGRNARLIEGYMAQLQEQEGHLVPVPRLILTGETELDVEESPQGYRVKEDESSSLVTLDKVWSSPHFSPEVKDLCLSFSLFKCLRRQFAGYRLAEAGSSWAFRFVCDGLLGQEDDHVRMFQVISTELSFASDFYYSPLPVASLGACSAAFHIFFSATVCGLVFLMLLGFLIVCFEVGFRHQPAVVIVMFFPLPVVVALLTLSIEIAEMVTGVRSNWTKISMVGHYINQSCWLKIICPCLLRCKSPVCWKDEIGQNLFLKPNSIPSAHTFKQIFFPRKNHYRPAVTKLSPDVKGAIIRSLKKSGGKLSNGIATVQRRFPHFTWACYDRVTTSTDAILVWYIATFLVEIKCSSPASAPTTHMVVATSLSRYCAYLVAHTPELLPDSATWTKHRYEKVKKCVEEACNCSGEVSSSPGLYSHPIESFGDDNSIPDSNSDEMVEIERLRSGSRFGNQLTEEEVVKIGLKLGRQLVEEAKRQRYPQGQGQEQCTGGEETVWEILAEYWSEMILYLAPSKDVTGHIEALRRGGELITLLWALLLHAGITSRPAHDVPRP</sequence>
<dbReference type="Gramene" id="TraesWEE_scaffold_004206_01G000200.1">
    <property type="protein sequence ID" value="TraesWEE_scaffold_004206_01G000200.1"/>
    <property type="gene ID" value="TraesWEE_scaffold_004206_01G000200"/>
</dbReference>
<dbReference type="Gramene" id="TraesCS6B02G050400.1">
    <property type="protein sequence ID" value="TraesCS6B02G050400.1.cds1"/>
    <property type="gene ID" value="TraesCS6B02G050400"/>
</dbReference>
<reference evidence="3" key="1">
    <citation type="submission" date="2018-08" db="EMBL/GenBank/DDBJ databases">
        <authorList>
            <person name="Rossello M."/>
        </authorList>
    </citation>
    <scope>NUCLEOTIDE SEQUENCE [LARGE SCALE GENOMIC DNA]</scope>
    <source>
        <strain evidence="3">cv. Chinese Spring</strain>
    </source>
</reference>
<gene>
    <name evidence="3" type="primary">LOC123133310</name>
</gene>
<dbReference type="STRING" id="4565.A0A3B6PH78"/>
<dbReference type="Gramene" id="TraesLDM6B03G03437650.1">
    <property type="protein sequence ID" value="TraesLDM6B03G03437650.1.CDS1"/>
    <property type="gene ID" value="TraesLDM6B03G03437650"/>
</dbReference>
<proteinExistence type="predicted"/>
<evidence type="ECO:0000313" key="4">
    <source>
        <dbReference type="Proteomes" id="UP000019116"/>
    </source>
</evidence>
<dbReference type="EnsemblPlants" id="TraesCS6B02G050400.1">
    <property type="protein sequence ID" value="TraesCS6B02G050400.1.cds1"/>
    <property type="gene ID" value="TraesCS6B02G050400"/>
</dbReference>
<reference evidence="3" key="2">
    <citation type="submission" date="2018-10" db="UniProtKB">
        <authorList>
            <consortium name="EnsemblPlants"/>
        </authorList>
    </citation>
    <scope>IDENTIFICATION</scope>
</reference>
<keyword evidence="1" id="KW-1133">Transmembrane helix</keyword>
<feature type="transmembrane region" description="Helical" evidence="1">
    <location>
        <begin position="12"/>
        <end position="30"/>
    </location>
</feature>
<feature type="domain" description="DUF4220" evidence="2">
    <location>
        <begin position="84"/>
        <end position="434"/>
    </location>
</feature>
<keyword evidence="1" id="KW-0472">Membrane</keyword>
<protein>
    <recommendedName>
        <fullName evidence="2">DUF4220 domain-containing protein</fullName>
    </recommendedName>
</protein>
<feature type="transmembrane region" description="Helical" evidence="1">
    <location>
        <begin position="328"/>
        <end position="353"/>
    </location>
</feature>
<dbReference type="Gramene" id="TraesMAC6B03G03431800.1">
    <property type="protein sequence ID" value="TraesMAC6B03G03431800.1.CDS1"/>
    <property type="gene ID" value="TraesMAC6B03G03431800"/>
</dbReference>
<dbReference type="Gramene" id="TraesCS6B03G0115600.1">
    <property type="protein sequence ID" value="TraesCS6B03G0115600.1.CDS1"/>
    <property type="gene ID" value="TraesCS6B03G0115600"/>
</dbReference>
<feature type="transmembrane region" description="Helical" evidence="1">
    <location>
        <begin position="42"/>
        <end position="66"/>
    </location>
</feature>
<dbReference type="KEGG" id="taes:123133310"/>